<reference evidence="2" key="1">
    <citation type="submission" date="2019-07" db="EMBL/GenBank/DDBJ databases">
        <title>Chitinimonas sp. nov., isolated from Ny-Alesund, arctica soil.</title>
        <authorList>
            <person name="Xu Q."/>
            <person name="Peng F."/>
        </authorList>
    </citation>
    <scope>NUCLEOTIDE SEQUENCE [LARGE SCALE GENOMIC DNA]</scope>
    <source>
        <strain evidence="2">R3-44</strain>
    </source>
</reference>
<sequence length="383" mass="41669">MHNVNSATPITTMPQALPIAPAIQPTGLADYPLEIARDTAASGSGFLANLRNYFREMTDADAAVQVFTLMDFLEVRAVGNLNDTVRPLVSILEDALPQLTPRAINARESALNAADGPLMGGLRLIWGWLPLSPEREPGERFNAHVTCLTERAAKAAIQRSGLAATICMKPQERDDLVKTVASSEVFRQCILDIAHSFINIWTLNTLCKCVFAKNSIQLGLRNALDMQFGMAWPGPRATALDLPPQLCGIFAGPITDTQLDGAFRALARELEQHEQTHFGQPSRDALISRFIQLVCNGYTADLGDQPPPAINADVLDAFIASIAPFLPDRIDAALTRQALLVNVMAALPEHRDAIRHGLELGMVPANRWRGPPFPAQEADCSLQ</sequence>
<dbReference type="AlphaFoldDB" id="A0A516SFQ5"/>
<organism evidence="1 2">
    <name type="scientific">Chitinimonas arctica</name>
    <dbReference type="NCBI Taxonomy" id="2594795"/>
    <lineage>
        <taxon>Bacteria</taxon>
        <taxon>Pseudomonadati</taxon>
        <taxon>Pseudomonadota</taxon>
        <taxon>Betaproteobacteria</taxon>
        <taxon>Neisseriales</taxon>
        <taxon>Chitinibacteraceae</taxon>
        <taxon>Chitinimonas</taxon>
    </lineage>
</organism>
<gene>
    <name evidence="1" type="ORF">FNU76_11760</name>
</gene>
<dbReference type="Proteomes" id="UP000317550">
    <property type="component" value="Chromosome"/>
</dbReference>
<accession>A0A516SFQ5</accession>
<dbReference type="KEGG" id="cari:FNU76_11760"/>
<name>A0A516SFQ5_9NEIS</name>
<dbReference type="RefSeq" id="WP_144278376.1">
    <property type="nucleotide sequence ID" value="NZ_CP041730.1"/>
</dbReference>
<protein>
    <submittedName>
        <fullName evidence="1">Uncharacterized protein</fullName>
    </submittedName>
</protein>
<evidence type="ECO:0000313" key="1">
    <source>
        <dbReference type="EMBL" id="QDQ26983.1"/>
    </source>
</evidence>
<dbReference type="EMBL" id="CP041730">
    <property type="protein sequence ID" value="QDQ26983.1"/>
    <property type="molecule type" value="Genomic_DNA"/>
</dbReference>
<keyword evidence="2" id="KW-1185">Reference proteome</keyword>
<evidence type="ECO:0000313" key="2">
    <source>
        <dbReference type="Proteomes" id="UP000317550"/>
    </source>
</evidence>
<proteinExistence type="predicted"/>